<dbReference type="STRING" id="1347342.BN863_34960"/>
<evidence type="ECO:0000313" key="2">
    <source>
        <dbReference type="EMBL" id="CDF81208.1"/>
    </source>
</evidence>
<feature type="transmembrane region" description="Helical" evidence="1">
    <location>
        <begin position="76"/>
        <end position="106"/>
    </location>
</feature>
<dbReference type="PATRIC" id="fig|1347342.6.peg.3527"/>
<keyword evidence="1" id="KW-0812">Transmembrane</keyword>
<dbReference type="eggNOG" id="ENOG502Z97G">
    <property type="taxonomic scope" value="Bacteria"/>
</dbReference>
<protein>
    <recommendedName>
        <fullName evidence="4">Beta-carotene 15,15'-monooxygenase</fullName>
    </recommendedName>
</protein>
<feature type="transmembrane region" description="Helical" evidence="1">
    <location>
        <begin position="293"/>
        <end position="311"/>
    </location>
</feature>
<accession>T2KRR6</accession>
<dbReference type="HOGENOM" id="CLU_077386_0_0_10"/>
<dbReference type="AlphaFoldDB" id="T2KRR6"/>
<sequence length="313" mass="35854">MITSIFSKSKPINFLVVFIITLATFFIAHLKYAEGSGLSTHYVRYFFVFLASFSSILVLDFLVSKNKLTQKSSYEILLYALFLMALPQTMLNDNIVYANFFILLALRRILSLRSQLHVKKKLLDAAFWIAIASLFYFWSILFICLIYAALFFHSNNNLKEWIIPIVGVAAVFILGVSYSIIVYNDFFTALNIFPSVSLEFDTYNTLQYIIGVTLLISFGIWSSVFYIRTIKSKKNDFKPAYKVVLVAALIAFSIMILSPKKEGGEFLFLFAPLAVIITNYLETIQDKWFKELFLGLLIFVPFGLLLLEFLAKT</sequence>
<feature type="transmembrane region" description="Helical" evidence="1">
    <location>
        <begin position="239"/>
        <end position="257"/>
    </location>
</feature>
<evidence type="ECO:0000256" key="1">
    <source>
        <dbReference type="SAM" id="Phobius"/>
    </source>
</evidence>
<dbReference type="Proteomes" id="UP000016160">
    <property type="component" value="Chromosome"/>
</dbReference>
<feature type="transmembrane region" description="Helical" evidence="1">
    <location>
        <begin position="263"/>
        <end position="281"/>
    </location>
</feature>
<dbReference type="OrthoDB" id="1439867at2"/>
<keyword evidence="1" id="KW-0472">Membrane</keyword>
<dbReference type="InterPro" id="IPR045625">
    <property type="entry name" value="DUF6427"/>
</dbReference>
<organism evidence="2 3">
    <name type="scientific">Formosa agariphila (strain DSM 15362 / KCTC 12365 / LMG 23005 / KMM 3901 / M-2Alg 35-1)</name>
    <dbReference type="NCBI Taxonomy" id="1347342"/>
    <lineage>
        <taxon>Bacteria</taxon>
        <taxon>Pseudomonadati</taxon>
        <taxon>Bacteroidota</taxon>
        <taxon>Flavobacteriia</taxon>
        <taxon>Flavobacteriales</taxon>
        <taxon>Flavobacteriaceae</taxon>
        <taxon>Formosa</taxon>
    </lineage>
</organism>
<proteinExistence type="predicted"/>
<evidence type="ECO:0000313" key="3">
    <source>
        <dbReference type="Proteomes" id="UP000016160"/>
    </source>
</evidence>
<keyword evidence="1" id="KW-1133">Transmembrane helix</keyword>
<feature type="transmembrane region" description="Helical" evidence="1">
    <location>
        <begin position="126"/>
        <end position="150"/>
    </location>
</feature>
<feature type="transmembrane region" description="Helical" evidence="1">
    <location>
        <begin position="206"/>
        <end position="227"/>
    </location>
</feature>
<dbReference type="EMBL" id="HG315671">
    <property type="protein sequence ID" value="CDF81208.1"/>
    <property type="molecule type" value="Genomic_DNA"/>
</dbReference>
<dbReference type="RefSeq" id="WP_038532780.1">
    <property type="nucleotide sequence ID" value="NZ_HG315671.1"/>
</dbReference>
<dbReference type="Pfam" id="PF19992">
    <property type="entry name" value="DUF6427"/>
    <property type="match status" value="1"/>
</dbReference>
<feature type="transmembrane region" description="Helical" evidence="1">
    <location>
        <begin position="162"/>
        <end position="186"/>
    </location>
</feature>
<reference evidence="2 3" key="1">
    <citation type="journal article" date="2013" name="Appl. Environ. Microbiol.">
        <title>The genome of the alga-associated marine flavobacterium Formosa agariphila KMM 3901T reveals a broad potential for degradation of algal polysaccharides.</title>
        <authorList>
            <person name="Mann A.J."/>
            <person name="Hahnke R.L."/>
            <person name="Huang S."/>
            <person name="Werner J."/>
            <person name="Xing P."/>
            <person name="Barbeyron T."/>
            <person name="Huettel B."/>
            <person name="Stueber K."/>
            <person name="Reinhardt R."/>
            <person name="Harder J."/>
            <person name="Gloeckner F.O."/>
            <person name="Amann R.I."/>
            <person name="Teeling H."/>
        </authorList>
    </citation>
    <scope>NUCLEOTIDE SEQUENCE [LARGE SCALE GENOMIC DNA]</scope>
    <source>
        <strain evidence="3">DSM 15362 / KCTC 12365 / LMG 23005 / KMM 3901</strain>
    </source>
</reference>
<feature type="transmembrane region" description="Helical" evidence="1">
    <location>
        <begin position="12"/>
        <end position="30"/>
    </location>
</feature>
<evidence type="ECO:0008006" key="4">
    <source>
        <dbReference type="Google" id="ProtNLM"/>
    </source>
</evidence>
<keyword evidence="3" id="KW-1185">Reference proteome</keyword>
<name>T2KRR6_FORAG</name>
<gene>
    <name evidence="2" type="ORF">BN863_34960</name>
</gene>
<feature type="transmembrane region" description="Helical" evidence="1">
    <location>
        <begin position="42"/>
        <end position="64"/>
    </location>
</feature>